<evidence type="ECO:0000256" key="6">
    <source>
        <dbReference type="ARBA" id="ARBA00023315"/>
    </source>
</evidence>
<dbReference type="InterPro" id="IPR018357">
    <property type="entry name" value="Hexapep_transf_CS"/>
</dbReference>
<dbReference type="EC" id="2.3.1.191" evidence="7"/>
<protein>
    <recommendedName>
        <fullName evidence="7">UDP-3-O-acylglucosamine N-acyltransferase</fullName>
        <ecNumber evidence="7">2.3.1.191</ecNumber>
    </recommendedName>
</protein>
<dbReference type="KEGG" id="ttz:FHG85_02475"/>
<reference evidence="9 10" key="1">
    <citation type="submission" date="2019-07" db="EMBL/GenBank/DDBJ databases">
        <title>Thalassofilum flectens gen. nov., sp. nov., a novel moderate thermophilic anaerobe from a shallow sea hot spring in Kunashir Island (Russia), representing a new family in the order Bacteroidales, and proposal of Thalassofilacea fam. nov.</title>
        <authorList>
            <person name="Kochetkova T.V."/>
            <person name="Podosokorskaya O.A."/>
            <person name="Novikov A."/>
            <person name="Elcheninov A.G."/>
            <person name="Toshchakov S.V."/>
            <person name="Kublanov I.V."/>
        </authorList>
    </citation>
    <scope>NUCLEOTIDE SEQUENCE [LARGE SCALE GENOMIC DNA]</scope>
    <source>
        <strain evidence="9 10">38-H</strain>
    </source>
</reference>
<name>A0A7D4AW80_9BACT</name>
<evidence type="ECO:0000256" key="7">
    <source>
        <dbReference type="HAMAP-Rule" id="MF_00523"/>
    </source>
</evidence>
<evidence type="ECO:0000256" key="2">
    <source>
        <dbReference type="ARBA" id="ARBA00022556"/>
    </source>
</evidence>
<evidence type="ECO:0000256" key="4">
    <source>
        <dbReference type="ARBA" id="ARBA00022737"/>
    </source>
</evidence>
<evidence type="ECO:0000313" key="10">
    <source>
        <dbReference type="Proteomes" id="UP000500961"/>
    </source>
</evidence>
<comment type="subunit">
    <text evidence="7">Homotrimer.</text>
</comment>
<dbReference type="GO" id="GO:0016410">
    <property type="term" value="F:N-acyltransferase activity"/>
    <property type="evidence" value="ECO:0007669"/>
    <property type="project" value="InterPro"/>
</dbReference>
<dbReference type="Gene3D" id="3.40.1390.10">
    <property type="entry name" value="MurE/MurF, N-terminal domain"/>
    <property type="match status" value="1"/>
</dbReference>
<organism evidence="9 10">
    <name type="scientific">Tenuifilum thalassicum</name>
    <dbReference type="NCBI Taxonomy" id="2590900"/>
    <lineage>
        <taxon>Bacteria</taxon>
        <taxon>Pseudomonadati</taxon>
        <taxon>Bacteroidota</taxon>
        <taxon>Bacteroidia</taxon>
        <taxon>Bacteroidales</taxon>
        <taxon>Tenuifilaceae</taxon>
        <taxon>Tenuifilum</taxon>
    </lineage>
</organism>
<dbReference type="PROSITE" id="PS00101">
    <property type="entry name" value="HEXAPEP_TRANSFERASES"/>
    <property type="match status" value="1"/>
</dbReference>
<gene>
    <name evidence="7 9" type="primary">lpxD</name>
    <name evidence="9" type="ORF">FHG85_02475</name>
</gene>
<dbReference type="CDD" id="cd03352">
    <property type="entry name" value="LbH_LpxD"/>
    <property type="match status" value="1"/>
</dbReference>
<evidence type="ECO:0000256" key="1">
    <source>
        <dbReference type="ARBA" id="ARBA00022516"/>
    </source>
</evidence>
<comment type="similarity">
    <text evidence="7">Belongs to the transferase hexapeptide repeat family. LpxD subfamily.</text>
</comment>
<dbReference type="Pfam" id="PF14602">
    <property type="entry name" value="Hexapep_2"/>
    <property type="match status" value="1"/>
</dbReference>
<keyword evidence="10" id="KW-1185">Reference proteome</keyword>
<dbReference type="Pfam" id="PF04613">
    <property type="entry name" value="LpxD"/>
    <property type="match status" value="1"/>
</dbReference>
<dbReference type="InterPro" id="IPR001451">
    <property type="entry name" value="Hexapep"/>
</dbReference>
<feature type="domain" description="UDP-3-O-[3-hydroxymyristoyl] glucosamine N-acyltransferase non-repeat region" evidence="8">
    <location>
        <begin position="21"/>
        <end position="89"/>
    </location>
</feature>
<dbReference type="NCBIfam" id="NF002060">
    <property type="entry name" value="PRK00892.1"/>
    <property type="match status" value="1"/>
</dbReference>
<dbReference type="HAMAP" id="MF_00523">
    <property type="entry name" value="LpxD"/>
    <property type="match status" value="1"/>
</dbReference>
<dbReference type="Proteomes" id="UP000500961">
    <property type="component" value="Chromosome"/>
</dbReference>
<dbReference type="AlphaFoldDB" id="A0A7D4AW80"/>
<sequence length="349" mass="37365">MEFTAQIIANYLGGTIDGDPDVKVTTVAKIEEGFPGALSFLANPKYEPYIYTTKSSIVLVNDDFVAEQPITTTLIRVKNAYEAFASLLDLYAQSKQPKSGIEQPSYIHESAKIGADAYIGAFSYIAEGVSIGDNVKIYPQVYIGPNVKIGNNVTLYPGVVIYEECIIGNSCMVHSGAIIGADGFGFASGADTNYKKIPQIGNVIVEDYVEIGANATIDRATMGSTILRKGVKIDDHVHIAHNVEIGENTVMAAQTGVAGSTKVGKNCMFGGQVGVSPHVKVADEVKVGAQSGISGDIRKPGTILLGSPAIEISKERRSSAVYRNLPELMKKVSELERTVQELLQKLDNK</sequence>
<dbReference type="PANTHER" id="PTHR43378:SF2">
    <property type="entry name" value="UDP-3-O-ACYLGLUCOSAMINE N-ACYLTRANSFERASE 1, MITOCHONDRIAL-RELATED"/>
    <property type="match status" value="1"/>
</dbReference>
<dbReference type="Gene3D" id="2.160.10.10">
    <property type="entry name" value="Hexapeptide repeat proteins"/>
    <property type="match status" value="1"/>
</dbReference>
<dbReference type="GO" id="GO:0016020">
    <property type="term" value="C:membrane"/>
    <property type="evidence" value="ECO:0007669"/>
    <property type="project" value="GOC"/>
</dbReference>
<dbReference type="GO" id="GO:0009245">
    <property type="term" value="P:lipid A biosynthetic process"/>
    <property type="evidence" value="ECO:0007669"/>
    <property type="project" value="UniProtKB-UniRule"/>
</dbReference>
<comment type="function">
    <text evidence="7">Catalyzes the N-acylation of UDP-3-O-acylglucosamine using 3-hydroxyacyl-ACP as the acyl donor. Is involved in the biosynthesis of lipid A, a phosphorylated glycolipid that anchors the lipopolysaccharide to the outer membrane of the cell.</text>
</comment>
<dbReference type="InterPro" id="IPR011004">
    <property type="entry name" value="Trimer_LpxA-like_sf"/>
</dbReference>
<dbReference type="NCBIfam" id="TIGR01853">
    <property type="entry name" value="lipid_A_lpxD"/>
    <property type="match status" value="1"/>
</dbReference>
<keyword evidence="2 7" id="KW-0441">Lipid A biosynthesis</keyword>
<evidence type="ECO:0000256" key="3">
    <source>
        <dbReference type="ARBA" id="ARBA00022679"/>
    </source>
</evidence>
<dbReference type="InterPro" id="IPR007691">
    <property type="entry name" value="LpxD"/>
</dbReference>
<dbReference type="InterPro" id="IPR020573">
    <property type="entry name" value="UDP_GlcNAc_AcTrfase_non-rep"/>
</dbReference>
<dbReference type="GO" id="GO:0103118">
    <property type="term" value="F:UDP-3-O-[(3R)-3-hydroxyacyl]-glucosamine N-acyltransferase activity"/>
    <property type="evidence" value="ECO:0007669"/>
    <property type="project" value="UniProtKB-EC"/>
</dbReference>
<dbReference type="RefSeq" id="WP_173072692.1">
    <property type="nucleotide sequence ID" value="NZ_CP041345.1"/>
</dbReference>
<comment type="catalytic activity">
    <reaction evidence="7">
        <text>a UDP-3-O-[(3R)-3-hydroxyacyl]-alpha-D-glucosamine + a (3R)-hydroxyacyl-[ACP] = a UDP-2-N,3-O-bis[(3R)-3-hydroxyacyl]-alpha-D-glucosamine + holo-[ACP] + H(+)</text>
        <dbReference type="Rhea" id="RHEA:53836"/>
        <dbReference type="Rhea" id="RHEA-COMP:9685"/>
        <dbReference type="Rhea" id="RHEA-COMP:9945"/>
        <dbReference type="ChEBI" id="CHEBI:15378"/>
        <dbReference type="ChEBI" id="CHEBI:64479"/>
        <dbReference type="ChEBI" id="CHEBI:78827"/>
        <dbReference type="ChEBI" id="CHEBI:137740"/>
        <dbReference type="ChEBI" id="CHEBI:137748"/>
        <dbReference type="EC" id="2.3.1.191"/>
    </reaction>
</comment>
<dbReference type="Pfam" id="PF00132">
    <property type="entry name" value="Hexapep"/>
    <property type="match status" value="3"/>
</dbReference>
<comment type="pathway">
    <text evidence="7">Bacterial outer membrane biogenesis; LPS lipid A biosynthesis.</text>
</comment>
<dbReference type="EMBL" id="CP041345">
    <property type="protein sequence ID" value="QKG79174.1"/>
    <property type="molecule type" value="Genomic_DNA"/>
</dbReference>
<dbReference type="SUPFAM" id="SSF51161">
    <property type="entry name" value="Trimeric LpxA-like enzymes"/>
    <property type="match status" value="1"/>
</dbReference>
<dbReference type="PANTHER" id="PTHR43378">
    <property type="entry name" value="UDP-3-O-ACYLGLUCOSAMINE N-ACYLTRANSFERASE"/>
    <property type="match status" value="1"/>
</dbReference>
<keyword evidence="3 7" id="KW-0808">Transferase</keyword>
<keyword evidence="5 7" id="KW-0443">Lipid metabolism</keyword>
<accession>A0A7D4AW80</accession>
<proteinExistence type="inferred from homology"/>
<evidence type="ECO:0000259" key="8">
    <source>
        <dbReference type="Pfam" id="PF04613"/>
    </source>
</evidence>
<evidence type="ECO:0000313" key="9">
    <source>
        <dbReference type="EMBL" id="QKG79174.1"/>
    </source>
</evidence>
<keyword evidence="1 7" id="KW-0444">Lipid biosynthesis</keyword>
<keyword evidence="6 7" id="KW-0012">Acyltransferase</keyword>
<evidence type="ECO:0000256" key="5">
    <source>
        <dbReference type="ARBA" id="ARBA00023098"/>
    </source>
</evidence>
<feature type="active site" description="Proton acceptor" evidence="7">
    <location>
        <position position="241"/>
    </location>
</feature>
<keyword evidence="4 7" id="KW-0677">Repeat</keyword>
<dbReference type="UniPathway" id="UPA00973"/>